<dbReference type="AlphaFoldDB" id="A0A1P9WVV9"/>
<accession>A0A1P9WVV9</accession>
<dbReference type="KEGG" id="smon:AWR27_09405"/>
<dbReference type="EMBL" id="CP014263">
    <property type="protein sequence ID" value="AQG79517.1"/>
    <property type="molecule type" value="Genomic_DNA"/>
</dbReference>
<reference evidence="2 3" key="1">
    <citation type="submission" date="2016-01" db="EMBL/GenBank/DDBJ databases">
        <authorList>
            <person name="Oliw E.H."/>
        </authorList>
    </citation>
    <scope>NUCLEOTIDE SEQUENCE [LARGE SCALE GENOMIC DNA]</scope>
    <source>
        <strain evidence="2 3">DY10</strain>
    </source>
</reference>
<protein>
    <recommendedName>
        <fullName evidence="4">DUF4249 domain-containing protein</fullName>
    </recommendedName>
</protein>
<sequence length="399" mass="44970">MKPIARYAVIAFLSMLIGCIDPIAPRFNLTADVLVVDGTITDRAEPQRIRLNRSAADRFTGRFGDTPLTGARVTVRVNDDETITAREVSPGTYQLPDGFRGRVGNRYQLQLELADGMRYASSTETMPAVSPILTTTDVYNPRSLTGQLSPLTAANDLFIDTQDPAGTPNYYRWDWVLWEKQDFCQTCGNDQVYYERDDAGNLVEKCMPNRIVPLPFPRPQNIDYECRTQCWEILYSSQLSLFSDALSDGKRITNRRVAQIPFYQYYPALVEIRQSALTAEAYRYFRRLDEQSQQTGGLTDTPPAAPVGNIRNLSNDREEVVGYFTASGVSAVRYWLTRRNVTNELPASPADPDRPKLFTYLNGRTPYKEPVSGIRGRPPLALCVPGPTRTPIKPEGWQE</sequence>
<dbReference type="Proteomes" id="UP000187941">
    <property type="component" value="Chromosome"/>
</dbReference>
<evidence type="ECO:0000313" key="2">
    <source>
        <dbReference type="EMBL" id="AQG79517.1"/>
    </source>
</evidence>
<keyword evidence="1" id="KW-0812">Transmembrane</keyword>
<proteinExistence type="predicted"/>
<keyword evidence="1" id="KW-0472">Membrane</keyword>
<keyword evidence="3" id="KW-1185">Reference proteome</keyword>
<dbReference type="RefSeq" id="WP_077130951.1">
    <property type="nucleotide sequence ID" value="NZ_CP014263.1"/>
</dbReference>
<organism evidence="2 3">
    <name type="scientific">Spirosoma montaniterrae</name>
    <dbReference type="NCBI Taxonomy" id="1178516"/>
    <lineage>
        <taxon>Bacteria</taxon>
        <taxon>Pseudomonadati</taxon>
        <taxon>Bacteroidota</taxon>
        <taxon>Cytophagia</taxon>
        <taxon>Cytophagales</taxon>
        <taxon>Cytophagaceae</taxon>
        <taxon>Spirosoma</taxon>
    </lineage>
</organism>
<evidence type="ECO:0000256" key="1">
    <source>
        <dbReference type="SAM" id="Phobius"/>
    </source>
</evidence>
<evidence type="ECO:0008006" key="4">
    <source>
        <dbReference type="Google" id="ProtNLM"/>
    </source>
</evidence>
<name>A0A1P9WVV9_9BACT</name>
<dbReference type="InterPro" id="IPR025345">
    <property type="entry name" value="DUF4249"/>
</dbReference>
<dbReference type="OrthoDB" id="922982at2"/>
<dbReference type="PROSITE" id="PS51257">
    <property type="entry name" value="PROKAR_LIPOPROTEIN"/>
    <property type="match status" value="1"/>
</dbReference>
<gene>
    <name evidence="2" type="ORF">AWR27_09405</name>
</gene>
<dbReference type="Pfam" id="PF14054">
    <property type="entry name" value="DUF4249"/>
    <property type="match status" value="1"/>
</dbReference>
<feature type="transmembrane region" description="Helical" evidence="1">
    <location>
        <begin position="7"/>
        <end position="24"/>
    </location>
</feature>
<keyword evidence="1" id="KW-1133">Transmembrane helix</keyword>
<dbReference type="STRING" id="1178516.AWR27_09405"/>
<evidence type="ECO:0000313" key="3">
    <source>
        <dbReference type="Proteomes" id="UP000187941"/>
    </source>
</evidence>